<evidence type="ECO:0008006" key="4">
    <source>
        <dbReference type="Google" id="ProtNLM"/>
    </source>
</evidence>
<dbReference type="EMBL" id="BAAALD010000001">
    <property type="protein sequence ID" value="GAA1069289.1"/>
    <property type="molecule type" value="Genomic_DNA"/>
</dbReference>
<evidence type="ECO:0000256" key="1">
    <source>
        <dbReference type="ARBA" id="ARBA00010795"/>
    </source>
</evidence>
<dbReference type="Gene3D" id="2.60.270.50">
    <property type="match status" value="1"/>
</dbReference>
<dbReference type="Pfam" id="PF06355">
    <property type="entry name" value="Aegerolysin"/>
    <property type="match status" value="1"/>
</dbReference>
<organism evidence="2 3">
    <name type="scientific">Kitasatospora arboriphila</name>
    <dbReference type="NCBI Taxonomy" id="258052"/>
    <lineage>
        <taxon>Bacteria</taxon>
        <taxon>Bacillati</taxon>
        <taxon>Actinomycetota</taxon>
        <taxon>Actinomycetes</taxon>
        <taxon>Kitasatosporales</taxon>
        <taxon>Streptomycetaceae</taxon>
        <taxon>Kitasatospora</taxon>
    </lineage>
</organism>
<sequence length="152" mass="15911">MSLGAAGSASAADTARTAKGAKAAEAPALASAARSVNVSFSNWTGCTLTREEWGLSHGIWTAQPPVRIYDQGTGSWASESNGFATGTEGYARFFSENCADPVLNGRLVRVHWNDPYAGSNSYDSSGTDLKFYVSRSGGSGNNASVQFSAWGR</sequence>
<keyword evidence="3" id="KW-1185">Reference proteome</keyword>
<protein>
    <recommendedName>
        <fullName evidence="4">Crystal protein ET79</fullName>
    </recommendedName>
</protein>
<evidence type="ECO:0000313" key="3">
    <source>
        <dbReference type="Proteomes" id="UP001499987"/>
    </source>
</evidence>
<proteinExistence type="inferred from homology"/>
<comment type="caution">
    <text evidence="2">The sequence shown here is derived from an EMBL/GenBank/DDBJ whole genome shotgun (WGS) entry which is preliminary data.</text>
</comment>
<comment type="similarity">
    <text evidence="1">Belongs to the aegerolysin family.</text>
</comment>
<evidence type="ECO:0000313" key="2">
    <source>
        <dbReference type="EMBL" id="GAA1069289.1"/>
    </source>
</evidence>
<dbReference type="Proteomes" id="UP001499987">
    <property type="component" value="Unassembled WGS sequence"/>
</dbReference>
<gene>
    <name evidence="2" type="ORF">GCM10009663_01020</name>
</gene>
<reference evidence="2 3" key="1">
    <citation type="journal article" date="2019" name="Int. J. Syst. Evol. Microbiol.">
        <title>The Global Catalogue of Microorganisms (GCM) 10K type strain sequencing project: providing services to taxonomists for standard genome sequencing and annotation.</title>
        <authorList>
            <consortium name="The Broad Institute Genomics Platform"/>
            <consortium name="The Broad Institute Genome Sequencing Center for Infectious Disease"/>
            <person name="Wu L."/>
            <person name="Ma J."/>
        </authorList>
    </citation>
    <scope>NUCLEOTIDE SEQUENCE [LARGE SCALE GENOMIC DNA]</scope>
    <source>
        <strain evidence="2 3">JCM 13002</strain>
    </source>
</reference>
<name>A0ABN1T7Z7_9ACTN</name>
<accession>A0ABN1T7Z7</accession>
<dbReference type="InterPro" id="IPR009413">
    <property type="entry name" value="Aegerolysin-typ"/>
</dbReference>